<dbReference type="AlphaFoldDB" id="A0A078HUP7"/>
<protein>
    <submittedName>
        <fullName evidence="1">BnaC01g20090D protein</fullName>
    </submittedName>
</protein>
<gene>
    <name evidence="1" type="primary">BnaC01g20090D</name>
    <name evidence="1" type="ORF">GSBRNA2T00069788001</name>
</gene>
<name>A0A078HUP7_BRANA</name>
<proteinExistence type="predicted"/>
<evidence type="ECO:0000313" key="1">
    <source>
        <dbReference type="EMBL" id="CDY40503.1"/>
    </source>
</evidence>
<keyword evidence="2" id="KW-1185">Reference proteome</keyword>
<reference evidence="1 2" key="1">
    <citation type="journal article" date="2014" name="Science">
        <title>Plant genetics. Early allopolyploid evolution in the post-Neolithic Brassica napus oilseed genome.</title>
        <authorList>
            <person name="Chalhoub B."/>
            <person name="Denoeud F."/>
            <person name="Liu S."/>
            <person name="Parkin I.A."/>
            <person name="Tang H."/>
            <person name="Wang X."/>
            <person name="Chiquet J."/>
            <person name="Belcram H."/>
            <person name="Tong C."/>
            <person name="Samans B."/>
            <person name="Correa M."/>
            <person name="Da Silva C."/>
            <person name="Just J."/>
            <person name="Falentin C."/>
            <person name="Koh C.S."/>
            <person name="Le Clainche I."/>
            <person name="Bernard M."/>
            <person name="Bento P."/>
            <person name="Noel B."/>
            <person name="Labadie K."/>
            <person name="Alberti A."/>
            <person name="Charles M."/>
            <person name="Arnaud D."/>
            <person name="Guo H."/>
            <person name="Daviaud C."/>
            <person name="Alamery S."/>
            <person name="Jabbari K."/>
            <person name="Zhao M."/>
            <person name="Edger P.P."/>
            <person name="Chelaifa H."/>
            <person name="Tack D."/>
            <person name="Lassalle G."/>
            <person name="Mestiri I."/>
            <person name="Schnel N."/>
            <person name="Le Paslier M.C."/>
            <person name="Fan G."/>
            <person name="Renault V."/>
            <person name="Bayer P.E."/>
            <person name="Golicz A.A."/>
            <person name="Manoli S."/>
            <person name="Lee T.H."/>
            <person name="Thi V.H."/>
            <person name="Chalabi S."/>
            <person name="Hu Q."/>
            <person name="Fan C."/>
            <person name="Tollenaere R."/>
            <person name="Lu Y."/>
            <person name="Battail C."/>
            <person name="Shen J."/>
            <person name="Sidebottom C.H."/>
            <person name="Wang X."/>
            <person name="Canaguier A."/>
            <person name="Chauveau A."/>
            <person name="Berard A."/>
            <person name="Deniot G."/>
            <person name="Guan M."/>
            <person name="Liu Z."/>
            <person name="Sun F."/>
            <person name="Lim Y.P."/>
            <person name="Lyons E."/>
            <person name="Town C.D."/>
            <person name="Bancroft I."/>
            <person name="Wang X."/>
            <person name="Meng J."/>
            <person name="Ma J."/>
            <person name="Pires J.C."/>
            <person name="King G.J."/>
            <person name="Brunel D."/>
            <person name="Delourme R."/>
            <person name="Renard M."/>
            <person name="Aury J.M."/>
            <person name="Adams K.L."/>
            <person name="Batley J."/>
            <person name="Snowdon R.J."/>
            <person name="Tost J."/>
            <person name="Edwards D."/>
            <person name="Zhou Y."/>
            <person name="Hua W."/>
            <person name="Sharpe A.G."/>
            <person name="Paterson A.H."/>
            <person name="Guan C."/>
            <person name="Wincker P."/>
        </authorList>
    </citation>
    <scope>NUCLEOTIDE SEQUENCE [LARGE SCALE GENOMIC DNA]</scope>
    <source>
        <strain evidence="2">cv. Darmor-bzh</strain>
    </source>
</reference>
<dbReference type="EMBL" id="LK032473">
    <property type="protein sequence ID" value="CDY40503.1"/>
    <property type="molecule type" value="Genomic_DNA"/>
</dbReference>
<accession>A0A078HUP7</accession>
<organism evidence="1 2">
    <name type="scientific">Brassica napus</name>
    <name type="common">Rape</name>
    <dbReference type="NCBI Taxonomy" id="3708"/>
    <lineage>
        <taxon>Eukaryota</taxon>
        <taxon>Viridiplantae</taxon>
        <taxon>Streptophyta</taxon>
        <taxon>Embryophyta</taxon>
        <taxon>Tracheophyta</taxon>
        <taxon>Spermatophyta</taxon>
        <taxon>Magnoliopsida</taxon>
        <taxon>eudicotyledons</taxon>
        <taxon>Gunneridae</taxon>
        <taxon>Pentapetalae</taxon>
        <taxon>rosids</taxon>
        <taxon>malvids</taxon>
        <taxon>Brassicales</taxon>
        <taxon>Brassicaceae</taxon>
        <taxon>Brassiceae</taxon>
        <taxon>Brassica</taxon>
    </lineage>
</organism>
<dbReference type="Gramene" id="CDY40503">
    <property type="protein sequence ID" value="CDY40503"/>
    <property type="gene ID" value="GSBRNA2T00069788001"/>
</dbReference>
<dbReference type="Proteomes" id="UP000028999">
    <property type="component" value="Unassembled WGS sequence"/>
</dbReference>
<dbReference type="PaxDb" id="3708-A0A078HUP7"/>
<evidence type="ECO:0000313" key="2">
    <source>
        <dbReference type="Proteomes" id="UP000028999"/>
    </source>
</evidence>
<sequence>MLARIIDEEREFEVARSGREDFGVHGRRICWISRNGGDKARGSRLKDESY</sequence>